<protein>
    <submittedName>
        <fullName evidence="4">ABC transporter</fullName>
    </submittedName>
</protein>
<keyword evidence="1" id="KW-0472">Membrane</keyword>
<evidence type="ECO:0000313" key="5">
    <source>
        <dbReference type="Proteomes" id="UP000245539"/>
    </source>
</evidence>
<keyword evidence="1" id="KW-0812">Transmembrane</keyword>
<feature type="transmembrane region" description="Helical" evidence="1">
    <location>
        <begin position="428"/>
        <end position="451"/>
    </location>
</feature>
<sequence length="455" mass="50430">MNTKKPSAISHKLSQLLFYALLILMVVMVAWLSTRYVKTTDVSFGQRNTLTQATQSLVQSVEQPLGFVAYLSNDKTKLHDGMRKLVAKYQQFKPETTLEIVDPNLNPERAKADNVMAEGRVILHLGEQSEKLTAVDENTVANTIQRMLRKTIPRVIVLEGHQERSVFDEGNSGMSKLRERLSSRGFRLQPHNILKTQSIPEHSSFVMIASPLNSYLKTEVDVLLKYIEDGGNLLWLTEPRTPAGLDSLNQHLGLSILDGTLLDSNKSLQEMLGIQHPAVIPVIQFGHPLLKDMVSPALFPFATVVEKNTASQTDWSYISLLSSGENSWLETAALSGEVSPDYTSGDLPGPLSLAMTLTRDHLQKEQRIAVIGDSDFLLNQFVGAAGGGNLTLANKLFDWLSNGDQLLNIKPARAPDTVLAMPGKSLTYLALSFLIGIPALLILIGTLRWWIRKRR</sequence>
<dbReference type="InterPro" id="IPR055396">
    <property type="entry name" value="DUF7088"/>
</dbReference>
<comment type="caution">
    <text evidence="4">The sequence shown here is derived from an EMBL/GenBank/DDBJ whole genome shotgun (WGS) entry which is preliminary data.</text>
</comment>
<dbReference type="AlphaFoldDB" id="A0A317C1L8"/>
<accession>A0A317C1L8</accession>
<name>A0A317C1L8_9GAMM</name>
<evidence type="ECO:0000313" key="4">
    <source>
        <dbReference type="EMBL" id="PWQ92259.1"/>
    </source>
</evidence>
<evidence type="ECO:0000259" key="2">
    <source>
        <dbReference type="Pfam" id="PF09822"/>
    </source>
</evidence>
<keyword evidence="5" id="KW-1185">Reference proteome</keyword>
<feature type="domain" description="DUF7088" evidence="3">
    <location>
        <begin position="46"/>
        <end position="137"/>
    </location>
</feature>
<dbReference type="RefSeq" id="WP_109839823.1">
    <property type="nucleotide sequence ID" value="NZ_QGKM01000103.1"/>
</dbReference>
<dbReference type="Proteomes" id="UP000245539">
    <property type="component" value="Unassembled WGS sequence"/>
</dbReference>
<dbReference type="SUPFAM" id="SSF52317">
    <property type="entry name" value="Class I glutamine amidotransferase-like"/>
    <property type="match status" value="1"/>
</dbReference>
<dbReference type="Pfam" id="PF09822">
    <property type="entry name" value="ABC_transp_aux"/>
    <property type="match status" value="1"/>
</dbReference>
<proteinExistence type="predicted"/>
<dbReference type="InterPro" id="IPR029062">
    <property type="entry name" value="Class_I_gatase-like"/>
</dbReference>
<dbReference type="OrthoDB" id="8530910at2"/>
<evidence type="ECO:0000259" key="3">
    <source>
        <dbReference type="Pfam" id="PF23357"/>
    </source>
</evidence>
<keyword evidence="1" id="KW-1133">Transmembrane helix</keyword>
<evidence type="ECO:0000256" key="1">
    <source>
        <dbReference type="SAM" id="Phobius"/>
    </source>
</evidence>
<feature type="transmembrane region" description="Helical" evidence="1">
    <location>
        <begin position="16"/>
        <end position="34"/>
    </location>
</feature>
<organism evidence="4 5">
    <name type="scientific">Leucothrix pacifica</name>
    <dbReference type="NCBI Taxonomy" id="1247513"/>
    <lineage>
        <taxon>Bacteria</taxon>
        <taxon>Pseudomonadati</taxon>
        <taxon>Pseudomonadota</taxon>
        <taxon>Gammaproteobacteria</taxon>
        <taxon>Thiotrichales</taxon>
        <taxon>Thiotrichaceae</taxon>
        <taxon>Leucothrix</taxon>
    </lineage>
</organism>
<gene>
    <name evidence="4" type="ORF">DKW60_22055</name>
</gene>
<dbReference type="Pfam" id="PF23357">
    <property type="entry name" value="DUF7088"/>
    <property type="match status" value="1"/>
</dbReference>
<dbReference type="EMBL" id="QGKM01000103">
    <property type="protein sequence ID" value="PWQ92259.1"/>
    <property type="molecule type" value="Genomic_DNA"/>
</dbReference>
<reference evidence="4 5" key="1">
    <citation type="submission" date="2018-05" db="EMBL/GenBank/DDBJ databases">
        <title>Leucothrix arctica sp. nov., isolated from Arctic seawater.</title>
        <authorList>
            <person name="Choi A."/>
            <person name="Baek K."/>
        </authorList>
    </citation>
    <scope>NUCLEOTIDE SEQUENCE [LARGE SCALE GENOMIC DNA]</scope>
    <source>
        <strain evidence="4 5">JCM 18388</strain>
    </source>
</reference>
<dbReference type="InterPro" id="IPR019196">
    <property type="entry name" value="ABC_transp_unknown"/>
</dbReference>
<feature type="domain" description="ABC-type uncharacterised transport system" evidence="2">
    <location>
        <begin position="153"/>
        <end position="385"/>
    </location>
</feature>